<feature type="transmembrane region" description="Helical" evidence="2">
    <location>
        <begin position="244"/>
        <end position="266"/>
    </location>
</feature>
<feature type="transmembrane region" description="Helical" evidence="2">
    <location>
        <begin position="110"/>
        <end position="130"/>
    </location>
</feature>
<dbReference type="STRING" id="101091.A0A1C7NFC4"/>
<sequence>MVLQSRSSIRIPYLGQLFKQTSKSRWIQLCLVFAIISAISTIPIMIKVLLNTNEINSHSGLIPDKSTTSNFSDTLVLKGNKIVYENSLFIAFEFWRLWCLTDGIIHLNSLTILASAWLSLFSVIFNILLVFESSKWIIFYNPLKLENMHFQIALTVIFAVLTVPVILSAHKASKVIGWQVYKKIGSSIEMQGKLVYVSIQNGLKRKRIGMYNTVQWFALMLKINTFFEVVLMGCAAIATSLTIYRVIGGTMVVVLTFALIMARVAITKESRWMMCFFLVTQIGLLAINIFILTELLDASQEMQWFAGIAYVVASCVCVVITLFLSIRCLLNFKKGLKPYVYWMPFGSTKDATLDPSSIGPGLVGKTKTHGDMPIDDDDDSGDSFYRSSTDTDDCSPSMLEKNKDHRQIYINKFGYSRVSHTSLDHPEITHPIQAPIHHRLDTVKVIDQRMVPVTSTLPVHEPLPRLTLKPILKSTSAHAVVLPSASSPTYSSIE</sequence>
<dbReference type="EMBL" id="LUGH01000196">
    <property type="protein sequence ID" value="OBZ87801.1"/>
    <property type="molecule type" value="Genomic_DNA"/>
</dbReference>
<comment type="caution">
    <text evidence="3">The sequence shown here is derived from an EMBL/GenBank/DDBJ whole genome shotgun (WGS) entry which is preliminary data.</text>
</comment>
<dbReference type="InterPro" id="IPR040410">
    <property type="entry name" value="UPF0658_Golgi"/>
</dbReference>
<protein>
    <submittedName>
        <fullName evidence="3">Uncharacterized protein</fullName>
    </submittedName>
</protein>
<dbReference type="AlphaFoldDB" id="A0A1C7NFC4"/>
<proteinExistence type="predicted"/>
<dbReference type="InParanoid" id="A0A1C7NFC4"/>
<feature type="transmembrane region" description="Helical" evidence="2">
    <location>
        <begin position="26"/>
        <end position="46"/>
    </location>
</feature>
<dbReference type="Proteomes" id="UP000093000">
    <property type="component" value="Unassembled WGS sequence"/>
</dbReference>
<keyword evidence="2" id="KW-1133">Transmembrane helix</keyword>
<organism evidence="3 4">
    <name type="scientific">Choanephora cucurbitarum</name>
    <dbReference type="NCBI Taxonomy" id="101091"/>
    <lineage>
        <taxon>Eukaryota</taxon>
        <taxon>Fungi</taxon>
        <taxon>Fungi incertae sedis</taxon>
        <taxon>Mucoromycota</taxon>
        <taxon>Mucoromycotina</taxon>
        <taxon>Mucoromycetes</taxon>
        <taxon>Mucorales</taxon>
        <taxon>Mucorineae</taxon>
        <taxon>Choanephoraceae</taxon>
        <taxon>Choanephoroideae</taxon>
        <taxon>Choanephora</taxon>
    </lineage>
</organism>
<reference evidence="3 4" key="1">
    <citation type="submission" date="2016-03" db="EMBL/GenBank/DDBJ databases">
        <title>Choanephora cucurbitarum.</title>
        <authorList>
            <person name="Min B."/>
            <person name="Park H."/>
            <person name="Park J.-H."/>
            <person name="Shin H.-D."/>
            <person name="Choi I.-G."/>
        </authorList>
    </citation>
    <scope>NUCLEOTIDE SEQUENCE [LARGE SCALE GENOMIC DNA]</scope>
    <source>
        <strain evidence="3 4">KUS-F28377</strain>
    </source>
</reference>
<keyword evidence="4" id="KW-1185">Reference proteome</keyword>
<accession>A0A1C7NFC4</accession>
<gene>
    <name evidence="3" type="ORF">A0J61_04150</name>
</gene>
<feature type="region of interest" description="Disordered" evidence="1">
    <location>
        <begin position="365"/>
        <end position="398"/>
    </location>
</feature>
<evidence type="ECO:0000256" key="1">
    <source>
        <dbReference type="SAM" id="MobiDB-lite"/>
    </source>
</evidence>
<evidence type="ECO:0000313" key="3">
    <source>
        <dbReference type="EMBL" id="OBZ87801.1"/>
    </source>
</evidence>
<feature type="transmembrane region" description="Helical" evidence="2">
    <location>
        <begin position="273"/>
        <end position="292"/>
    </location>
</feature>
<dbReference type="PANTHER" id="PTHR34391">
    <property type="entry name" value="UPF0658 GOLGI APPARATUS MEMBRANE PROTEIN C1952.10C-RELATED"/>
    <property type="match status" value="1"/>
</dbReference>
<feature type="transmembrane region" description="Helical" evidence="2">
    <location>
        <begin position="304"/>
        <end position="330"/>
    </location>
</feature>
<feature type="transmembrane region" description="Helical" evidence="2">
    <location>
        <begin position="150"/>
        <end position="169"/>
    </location>
</feature>
<dbReference type="GO" id="GO:0005794">
    <property type="term" value="C:Golgi apparatus"/>
    <property type="evidence" value="ECO:0007669"/>
    <property type="project" value="TreeGrafter"/>
</dbReference>
<name>A0A1C7NFC4_9FUNG</name>
<dbReference type="PANTHER" id="PTHR34391:SF2">
    <property type="entry name" value="TRP C-TERMINAL DOMAIN-CONTAINING PROTEIN"/>
    <property type="match status" value="1"/>
</dbReference>
<keyword evidence="2" id="KW-0812">Transmembrane</keyword>
<feature type="transmembrane region" description="Helical" evidence="2">
    <location>
        <begin position="214"/>
        <end position="238"/>
    </location>
</feature>
<evidence type="ECO:0000256" key="2">
    <source>
        <dbReference type="SAM" id="Phobius"/>
    </source>
</evidence>
<feature type="transmembrane region" description="Helical" evidence="2">
    <location>
        <begin position="82"/>
        <end position="98"/>
    </location>
</feature>
<evidence type="ECO:0000313" key="4">
    <source>
        <dbReference type="Proteomes" id="UP000093000"/>
    </source>
</evidence>
<keyword evidence="2" id="KW-0472">Membrane</keyword>
<dbReference type="OrthoDB" id="2448307at2759"/>